<dbReference type="Pfam" id="PF01535">
    <property type="entry name" value="PPR"/>
    <property type="match status" value="8"/>
</dbReference>
<accession>A0A8B8J0Y8</accession>
<proteinExistence type="predicted"/>
<dbReference type="Proteomes" id="UP000228380">
    <property type="component" value="Unplaced"/>
</dbReference>
<feature type="repeat" description="PPR" evidence="2">
    <location>
        <begin position="113"/>
        <end position="143"/>
    </location>
</feature>
<dbReference type="Pfam" id="PF20431">
    <property type="entry name" value="E_motif"/>
    <property type="match status" value="1"/>
</dbReference>
<dbReference type="RefSeq" id="XP_026657115.2">
    <property type="nucleotide sequence ID" value="XM_026801314.2"/>
</dbReference>
<feature type="repeat" description="PPR" evidence="2">
    <location>
        <begin position="664"/>
        <end position="698"/>
    </location>
</feature>
<evidence type="ECO:0000259" key="3">
    <source>
        <dbReference type="Pfam" id="PF14432"/>
    </source>
</evidence>
<dbReference type="KEGG" id="pda:103697638"/>
<dbReference type="Pfam" id="PF14432">
    <property type="entry name" value="DYW_deaminase"/>
    <property type="match status" value="1"/>
</dbReference>
<dbReference type="GO" id="GO:0008270">
    <property type="term" value="F:zinc ion binding"/>
    <property type="evidence" value="ECO:0007669"/>
    <property type="project" value="InterPro"/>
</dbReference>
<feature type="repeat" description="PPR" evidence="2">
    <location>
        <begin position="249"/>
        <end position="285"/>
    </location>
</feature>
<dbReference type="InterPro" id="IPR002885">
    <property type="entry name" value="PPR_rpt"/>
</dbReference>
<evidence type="ECO:0000256" key="1">
    <source>
        <dbReference type="ARBA" id="ARBA00022737"/>
    </source>
</evidence>
<dbReference type="NCBIfam" id="TIGR00756">
    <property type="entry name" value="PPR"/>
    <property type="match status" value="6"/>
</dbReference>
<dbReference type="FunFam" id="1.25.40.10:FF:000031">
    <property type="entry name" value="Pentatricopeptide repeat-containing protein mitochondrial"/>
    <property type="match status" value="1"/>
</dbReference>
<dbReference type="InterPro" id="IPR046848">
    <property type="entry name" value="E_motif"/>
</dbReference>
<keyword evidence="4" id="KW-1185">Reference proteome</keyword>
<dbReference type="InterPro" id="IPR046849">
    <property type="entry name" value="E2_motif"/>
</dbReference>
<dbReference type="RefSeq" id="XP_008777767.2">
    <property type="nucleotide sequence ID" value="XM_008779545.3"/>
</dbReference>
<dbReference type="InterPro" id="IPR032867">
    <property type="entry name" value="DYW_dom"/>
</dbReference>
<dbReference type="PROSITE" id="PS51375">
    <property type="entry name" value="PPR"/>
    <property type="match status" value="8"/>
</dbReference>
<feature type="repeat" description="PPR" evidence="2">
    <location>
        <begin position="460"/>
        <end position="494"/>
    </location>
</feature>
<dbReference type="GO" id="GO:0003723">
    <property type="term" value="F:RNA binding"/>
    <property type="evidence" value="ECO:0007669"/>
    <property type="project" value="InterPro"/>
</dbReference>
<feature type="repeat" description="PPR" evidence="2">
    <location>
        <begin position="800"/>
        <end position="834"/>
    </location>
</feature>
<protein>
    <submittedName>
        <fullName evidence="5 6">Pentatricopeptide repeat-containing protein At5g09950</fullName>
    </submittedName>
</protein>
<gene>
    <name evidence="5 6 7 8 9 10 11" type="primary">LOC103697638</name>
</gene>
<feature type="repeat" description="PPR" evidence="2">
    <location>
        <begin position="561"/>
        <end position="596"/>
    </location>
</feature>
<reference evidence="5 6" key="1">
    <citation type="submission" date="2025-04" db="UniProtKB">
        <authorList>
            <consortium name="RefSeq"/>
        </authorList>
    </citation>
    <scope>IDENTIFICATION</scope>
    <source>
        <tissue evidence="5 6">Young leaves</tissue>
    </source>
</reference>
<evidence type="ECO:0000313" key="8">
    <source>
        <dbReference type="RefSeq" id="XP_026657114.2"/>
    </source>
</evidence>
<evidence type="ECO:0000313" key="4">
    <source>
        <dbReference type="Proteomes" id="UP000228380"/>
    </source>
</evidence>
<dbReference type="FunFam" id="1.25.40.10:FF:000425">
    <property type="entry name" value="Pentatricopeptide repeat-containing protein At3g26540"/>
    <property type="match status" value="2"/>
</dbReference>
<evidence type="ECO:0000313" key="5">
    <source>
        <dbReference type="RefSeq" id="XP_008777767.2"/>
    </source>
</evidence>
<feature type="domain" description="DYW" evidence="3">
    <location>
        <begin position="982"/>
        <end position="1073"/>
    </location>
</feature>
<keyword evidence="1" id="KW-0677">Repeat</keyword>
<dbReference type="Gene3D" id="1.25.40.10">
    <property type="entry name" value="Tetratricopeptide repeat domain"/>
    <property type="match status" value="7"/>
</dbReference>
<name>A0A8B8J0Y8_PHODC</name>
<dbReference type="OrthoDB" id="645871at2759"/>
<dbReference type="Pfam" id="PF20430">
    <property type="entry name" value="Eplus_motif"/>
    <property type="match status" value="1"/>
</dbReference>
<feature type="repeat" description="PPR" evidence="2">
    <location>
        <begin position="765"/>
        <end position="799"/>
    </location>
</feature>
<feature type="repeat" description="PPR" evidence="2">
    <location>
        <begin position="144"/>
        <end position="178"/>
    </location>
</feature>
<dbReference type="FunFam" id="1.25.40.10:FF:000381">
    <property type="entry name" value="Pentatricopeptide repeat-containing protein"/>
    <property type="match status" value="2"/>
</dbReference>
<evidence type="ECO:0000313" key="11">
    <source>
        <dbReference type="RefSeq" id="XP_038976196.1"/>
    </source>
</evidence>
<dbReference type="InterPro" id="IPR011990">
    <property type="entry name" value="TPR-like_helical_dom_sf"/>
</dbReference>
<evidence type="ECO:0000313" key="10">
    <source>
        <dbReference type="RefSeq" id="XP_026657116.2"/>
    </source>
</evidence>
<dbReference type="RefSeq" id="XP_026657112.2">
    <property type="nucleotide sequence ID" value="XM_026801311.2"/>
</dbReference>
<dbReference type="RefSeq" id="XP_038976196.1">
    <property type="nucleotide sequence ID" value="XM_039120268.1"/>
</dbReference>
<dbReference type="PANTHER" id="PTHR47926:SF390">
    <property type="entry name" value="TETRATRICOPEPTIDE REPEAT-LIKE SUPERFAMILY PROTEIN"/>
    <property type="match status" value="1"/>
</dbReference>
<dbReference type="PANTHER" id="PTHR47926">
    <property type="entry name" value="PENTATRICOPEPTIDE REPEAT-CONTAINING PROTEIN"/>
    <property type="match status" value="1"/>
</dbReference>
<dbReference type="RefSeq" id="XP_026657114.2">
    <property type="nucleotide sequence ID" value="XM_026801313.2"/>
</dbReference>
<evidence type="ECO:0000313" key="6">
    <source>
        <dbReference type="RefSeq" id="XP_026657112.2"/>
    </source>
</evidence>
<dbReference type="Pfam" id="PF13041">
    <property type="entry name" value="PPR_2"/>
    <property type="match status" value="3"/>
</dbReference>
<dbReference type="RefSeq" id="XP_026657116.2">
    <property type="nucleotide sequence ID" value="XM_026801315.2"/>
</dbReference>
<evidence type="ECO:0000313" key="9">
    <source>
        <dbReference type="RefSeq" id="XP_026657115.2"/>
    </source>
</evidence>
<dbReference type="FunFam" id="1.25.40.10:FF:000366">
    <property type="entry name" value="Pentatricopeptide (PPR) repeat-containing protein"/>
    <property type="match status" value="1"/>
</dbReference>
<evidence type="ECO:0000313" key="7">
    <source>
        <dbReference type="RefSeq" id="XP_026657113.2"/>
    </source>
</evidence>
<organism evidence="4 10">
    <name type="scientific">Phoenix dactylifera</name>
    <name type="common">Date palm</name>
    <dbReference type="NCBI Taxonomy" id="42345"/>
    <lineage>
        <taxon>Eukaryota</taxon>
        <taxon>Viridiplantae</taxon>
        <taxon>Streptophyta</taxon>
        <taxon>Embryophyta</taxon>
        <taxon>Tracheophyta</taxon>
        <taxon>Spermatophyta</taxon>
        <taxon>Magnoliopsida</taxon>
        <taxon>Liliopsida</taxon>
        <taxon>Arecaceae</taxon>
        <taxon>Coryphoideae</taxon>
        <taxon>Phoeniceae</taxon>
        <taxon>Phoenix</taxon>
    </lineage>
</organism>
<dbReference type="RefSeq" id="XP_026657113.2">
    <property type="nucleotide sequence ID" value="XM_026801312.2"/>
</dbReference>
<dbReference type="GeneID" id="103697638"/>
<dbReference type="InterPro" id="IPR046960">
    <property type="entry name" value="PPR_At4g14850-like_plant"/>
</dbReference>
<evidence type="ECO:0000256" key="2">
    <source>
        <dbReference type="PROSITE-ProRule" id="PRU00708"/>
    </source>
</evidence>
<dbReference type="AlphaFoldDB" id="A0A8B8J0Y8"/>
<sequence length="1073" mass="119519">MSRRFPLFVPTRFHLHTSSNSNFSSSPRLLPKEPRIAKPRLPIPIPLEKLLAEHRRSRGQSPNLVAPEISSQESNRELDSAYDDVVCRYKGSRNPHDAASLHLELIKKGFVGDLFLSNNLINLYAKAGNLASAHQIFDDMREKNAVSWTCLIAGHTQHGLPDEACCIFWSMISNGFEPTQFTFGSVLRACQDCGPDRLSLGIQIHGLVSKTQCSLDIVVCNALISMYGSCCLNSAFYAQQVFDSVPIKNSITWNCIISVHSQKGDAMAAFKLFSDMQMGSSGFDSKPNEYTYGSLISVTYSSSCGVCLLDQMLARVSKSGCLSNLYVGSALVSAFARFGLLDRAKKIFLQMDERNAVSLSGLMVGLVKQNLGEEAVDVFRETRDLVVIDHDSFVVLTSALAEFQVPEEGRRKGREVHGLVIRSGLIDSKVAIGNGLLNMYAKCGAIDEACRVFKLMRMKDRVSWSTMISGLDQNGYFEEALMSFQMMLCNGIMPSNYAIISTLSSCASLRLFSAGAQLHCDSIKLGLDSDVSVSNSLLAMYGECGSLTECWRVFNSMPGYDQISWNSMIGALASSEASLQESIGVFLDMMRNGWKPNRVTFVNIFAVLSPLSVPELGRQVHALVLKHGMSEDSAVENALLSCYAKSGEIDNCERLFFKMSDRRDDVSWNSMVAGYVQNGLLQKAMDFVWFMIHSGQQMDCFTLATVLSACASVAALERGLEIHAFGIRCYLVSDVVVESALVDMYSKCGRIDYASRVFRFMSLRNEFSWNSMISAYARHGLGENALEVFEEMQCGNQRPDHVTYVGVLSACSHAGLVEEGLNYFESMSDYGLVPRMEHYSCTIDLLGRAGKLDKVEGFIKKMPMRPSVLIWRTVLVACRRSKDDTKTELAKLASKMLVELEPQNPVNYVLTSNFYASKGRWEDVTRTRAAMRRTTVKKEAGCSWVTLRDGVHVFVAGDRSHPNTEEIYAKLCVLNQKMRDAGYVPQTEFALYDLDMENKEELLSYHSEKLAVAFVLTRSSGAPIRIMKNLRVCGDCHSAFRYISKIVGRQIVLRDSNRFHHFEDGKCSCGDYW</sequence>
<dbReference type="FunFam" id="1.25.40.10:FF:002084">
    <property type="entry name" value="Putative pentatricopeptide repeat-containing protein"/>
    <property type="match status" value="1"/>
</dbReference>
<dbReference type="GO" id="GO:0009451">
    <property type="term" value="P:RNA modification"/>
    <property type="evidence" value="ECO:0007669"/>
    <property type="project" value="InterPro"/>
</dbReference>